<dbReference type="Proteomes" id="UP001438707">
    <property type="component" value="Unassembled WGS sequence"/>
</dbReference>
<dbReference type="GO" id="GO:0005524">
    <property type="term" value="F:ATP binding"/>
    <property type="evidence" value="ECO:0007669"/>
    <property type="project" value="UniProtKB-KW"/>
</dbReference>
<keyword evidence="4 9" id="KW-0479">Metal-binding</keyword>
<feature type="binding site" evidence="10">
    <location>
        <position position="163"/>
    </location>
    <ligand>
        <name>ATP</name>
        <dbReference type="ChEBI" id="CHEBI:30616"/>
    </ligand>
</feature>
<feature type="domain" description="Inositol 1,3,4-trisphosphate 5/6-kinase ATP-grasp" evidence="12">
    <location>
        <begin position="130"/>
        <end position="345"/>
    </location>
</feature>
<keyword evidence="5 9" id="KW-0547">Nucleotide-binding</keyword>
<evidence type="ECO:0000259" key="13">
    <source>
        <dbReference type="Pfam" id="PF17927"/>
    </source>
</evidence>
<evidence type="ECO:0000313" key="14">
    <source>
        <dbReference type="EMBL" id="KAK9841570.1"/>
    </source>
</evidence>
<dbReference type="GO" id="GO:0047325">
    <property type="term" value="F:inositol-3,4,5,6-tetrakisphosphate 1-kinase activity"/>
    <property type="evidence" value="ECO:0007669"/>
    <property type="project" value="UniProtKB-EC"/>
</dbReference>
<comment type="subunit">
    <text evidence="2 9">Monomer.</text>
</comment>
<keyword evidence="6 9" id="KW-0418">Kinase</keyword>
<accession>A0AAW1S674</accession>
<evidence type="ECO:0000256" key="5">
    <source>
        <dbReference type="ARBA" id="ARBA00022741"/>
    </source>
</evidence>
<dbReference type="PANTHER" id="PTHR14217:SF39">
    <property type="entry name" value="INOSITOL-TETRAKISPHOSPHATE 1-KINASE 3"/>
    <property type="match status" value="1"/>
</dbReference>
<dbReference type="InterPro" id="IPR040464">
    <property type="entry name" value="InsP(3)kin_ATP-grasp"/>
</dbReference>
<feature type="binding site" evidence="10">
    <location>
        <position position="174"/>
    </location>
    <ligand>
        <name>1D-myo-inositol 1,3,4-trisphosphate</name>
        <dbReference type="ChEBI" id="CHEBI:58414"/>
    </ligand>
</feature>
<feature type="binding site" evidence="10">
    <location>
        <position position="99"/>
    </location>
    <ligand>
        <name>ATP</name>
        <dbReference type="ChEBI" id="CHEBI:30616"/>
    </ligand>
</feature>
<dbReference type="Gene3D" id="3.30.470.20">
    <property type="entry name" value="ATP-grasp fold, B domain"/>
    <property type="match status" value="1"/>
</dbReference>
<keyword evidence="7 9" id="KW-0067">ATP-binding</keyword>
<comment type="caution">
    <text evidence="14">The sequence shown here is derived from an EMBL/GenBank/DDBJ whole genome shotgun (WGS) entry which is preliminary data.</text>
</comment>
<dbReference type="EC" id="2.7.1.134" evidence="9"/>
<keyword evidence="8 9" id="KW-0460">Magnesium</keyword>
<protein>
    <recommendedName>
        <fullName evidence="9">Inositol-tetrakisphosphate 1-kinase</fullName>
        <ecNumber evidence="9">2.7.1.134</ecNumber>
    </recommendedName>
</protein>
<name>A0AAW1S674_9CHLO</name>
<evidence type="ECO:0000256" key="10">
    <source>
        <dbReference type="PIRSR" id="PIRSR038186-1"/>
    </source>
</evidence>
<feature type="binding site" evidence="10">
    <location>
        <position position="325"/>
    </location>
    <ligand>
        <name>1D-myo-inositol 1,3,4-trisphosphate</name>
        <dbReference type="ChEBI" id="CHEBI:58414"/>
    </ligand>
</feature>
<dbReference type="PANTHER" id="PTHR14217">
    <property type="entry name" value="INOSITOL-TETRAKISPHOSPHATE 1-KINASE"/>
    <property type="match status" value="1"/>
</dbReference>
<dbReference type="GO" id="GO:0032957">
    <property type="term" value="P:inositol trisphosphate metabolic process"/>
    <property type="evidence" value="ECO:0007669"/>
    <property type="project" value="InterPro"/>
</dbReference>
<feature type="binding site" evidence="10">
    <location>
        <position position="63"/>
    </location>
    <ligand>
        <name>1D-myo-inositol 1,3,4-trisphosphate</name>
        <dbReference type="ChEBI" id="CHEBI:58414"/>
    </ligand>
</feature>
<feature type="binding site" evidence="10">
    <location>
        <position position="234"/>
    </location>
    <ligand>
        <name>ATP</name>
        <dbReference type="ChEBI" id="CHEBI:30616"/>
    </ligand>
</feature>
<dbReference type="InterPro" id="IPR041429">
    <property type="entry name" value="ITPK1_N"/>
</dbReference>
<evidence type="ECO:0000256" key="7">
    <source>
        <dbReference type="ARBA" id="ARBA00022840"/>
    </source>
</evidence>
<comment type="cofactor">
    <cofactor evidence="9 11">
        <name>Mg(2+)</name>
        <dbReference type="ChEBI" id="CHEBI:18420"/>
    </cofactor>
    <text evidence="9 11">Binds 2 magnesium ions per subunit.</text>
</comment>
<dbReference type="PIRSF" id="PIRSF038186">
    <property type="entry name" value="ITPK"/>
    <property type="match status" value="1"/>
</dbReference>
<dbReference type="EMBL" id="JALJOS010000003">
    <property type="protein sequence ID" value="KAK9841570.1"/>
    <property type="molecule type" value="Genomic_DNA"/>
</dbReference>
<evidence type="ECO:0000256" key="11">
    <source>
        <dbReference type="PIRSR" id="PIRSR038186-2"/>
    </source>
</evidence>
<feature type="binding site" evidence="11">
    <location>
        <position position="323"/>
    </location>
    <ligand>
        <name>Mg(2+)</name>
        <dbReference type="ChEBI" id="CHEBI:18420"/>
        <label>2</label>
    </ligand>
</feature>
<dbReference type="AlphaFoldDB" id="A0AAW1S674"/>
<comment type="function">
    <text evidence="9">Kinase that can phosphorylate various inositol polyphosphate such as Ins(3,4,5,6)P4 or Ins(1,3,4)P3.</text>
</comment>
<dbReference type="GO" id="GO:0005737">
    <property type="term" value="C:cytoplasm"/>
    <property type="evidence" value="ECO:0007669"/>
    <property type="project" value="TreeGrafter"/>
</dbReference>
<feature type="binding site" evidence="10">
    <location>
        <position position="22"/>
    </location>
    <ligand>
        <name>1D-myo-inositol 1,3,4-trisphosphate</name>
        <dbReference type="ChEBI" id="CHEBI:58414"/>
    </ligand>
</feature>
<keyword evidence="3 9" id="KW-0808">Transferase</keyword>
<reference evidence="14 15" key="1">
    <citation type="journal article" date="2024" name="Nat. Commun.">
        <title>Phylogenomics reveals the evolutionary origins of lichenization in chlorophyte algae.</title>
        <authorList>
            <person name="Puginier C."/>
            <person name="Libourel C."/>
            <person name="Otte J."/>
            <person name="Skaloud P."/>
            <person name="Haon M."/>
            <person name="Grisel S."/>
            <person name="Petersen M."/>
            <person name="Berrin J.G."/>
            <person name="Delaux P.M."/>
            <person name="Dal Grande F."/>
            <person name="Keller J."/>
        </authorList>
    </citation>
    <scope>NUCLEOTIDE SEQUENCE [LARGE SCALE GENOMIC DNA]</scope>
    <source>
        <strain evidence="14 15">SAG 2145</strain>
    </source>
</reference>
<evidence type="ECO:0000256" key="3">
    <source>
        <dbReference type="ARBA" id="ARBA00022679"/>
    </source>
</evidence>
<feature type="binding site" evidence="10">
    <location>
        <position position="219"/>
    </location>
    <ligand>
        <name>1D-myo-inositol 1,3,4-trisphosphate</name>
        <dbReference type="ChEBI" id="CHEBI:58414"/>
    </ligand>
</feature>
<proteinExistence type="inferred from homology"/>
<keyword evidence="15" id="KW-1185">Reference proteome</keyword>
<gene>
    <name evidence="14" type="ORF">WJX74_008089</name>
</gene>
<evidence type="ECO:0000313" key="15">
    <source>
        <dbReference type="Proteomes" id="UP001438707"/>
    </source>
</evidence>
<dbReference type="GO" id="GO:0052726">
    <property type="term" value="F:inositol-1,3,4-trisphosphate 5-kinase activity"/>
    <property type="evidence" value="ECO:0007669"/>
    <property type="project" value="InterPro"/>
</dbReference>
<feature type="domain" description="Inositol-tetrakisphosphate 1-kinase N-terminal" evidence="13">
    <location>
        <begin position="14"/>
        <end position="93"/>
    </location>
</feature>
<comment type="similarity">
    <text evidence="1 9">Belongs to the ITPK1 family.</text>
</comment>
<dbReference type="GO" id="GO:0052725">
    <property type="term" value="F:inositol-1,3,4-trisphosphate 6-kinase activity"/>
    <property type="evidence" value="ECO:0007669"/>
    <property type="project" value="InterPro"/>
</dbReference>
<feature type="binding site" evidence="11">
    <location>
        <position position="323"/>
    </location>
    <ligand>
        <name>Mg(2+)</name>
        <dbReference type="ChEBI" id="CHEBI:18420"/>
        <label>1</label>
    </ligand>
</feature>
<evidence type="ECO:0000256" key="8">
    <source>
        <dbReference type="ARBA" id="ARBA00022842"/>
    </source>
</evidence>
<evidence type="ECO:0000256" key="1">
    <source>
        <dbReference type="ARBA" id="ARBA00009601"/>
    </source>
</evidence>
<sequence length="386" mass="42102">MLPGSSQDTKQLTVGIALLPSKAKKHLKGSLLARAANAGINIKVVDPDQPLEEQGPFDVVLHKVNRNKAWRRAFINFSQQHPEVRVLDAFDAIKTLQCRETMLQPFDEGPIIIQDPAAASPSSARPSIVCCAPIQIALREGCTDEMAVAAVEAAGMHVPLVAKPLWADGREGSHGLAIVHDEQAIRRLVSPSSPGHVMSPFGPPLMLQQYIDHGGCLFKVYVMGPIVVMARRPSLQIPVAEGDLTDGGLDQSLQSVARVSAFHSGTPSPSTAWGDPPHWLVEGLAQELRRRLHLHLFNFDLIRPRRHPVHGAQHRDGDYLVIDINYFPGYEKLPGYESMMVDFLRTLAADSGQAWDGGFGCASRLKHAVSQTPVRTPESPKMAVPV</sequence>
<evidence type="ECO:0000256" key="6">
    <source>
        <dbReference type="ARBA" id="ARBA00022777"/>
    </source>
</evidence>
<feature type="binding site" evidence="11">
    <location>
        <position position="300"/>
    </location>
    <ligand>
        <name>Mg(2+)</name>
        <dbReference type="ChEBI" id="CHEBI:18420"/>
        <label>1</label>
    </ligand>
</feature>
<dbReference type="InterPro" id="IPR008656">
    <property type="entry name" value="Inositol_tetrakis-P_1-kinase"/>
</dbReference>
<comment type="catalytic activity">
    <reaction evidence="9">
        <text>1D-myo-inositol 3,4,5,6-tetrakisphosphate + ATP = 1D-myo-inositol 1,3,4,5,6-pentakisphosphate + ADP + H(+)</text>
        <dbReference type="Rhea" id="RHEA:12452"/>
        <dbReference type="ChEBI" id="CHEBI:15378"/>
        <dbReference type="ChEBI" id="CHEBI:30616"/>
        <dbReference type="ChEBI" id="CHEBI:57539"/>
        <dbReference type="ChEBI" id="CHEBI:57733"/>
        <dbReference type="ChEBI" id="CHEBI:456216"/>
        <dbReference type="EC" id="2.7.1.134"/>
    </reaction>
</comment>
<evidence type="ECO:0000256" key="9">
    <source>
        <dbReference type="PIRNR" id="PIRNR038186"/>
    </source>
</evidence>
<evidence type="ECO:0000256" key="4">
    <source>
        <dbReference type="ARBA" id="ARBA00022723"/>
    </source>
</evidence>
<dbReference type="SUPFAM" id="SSF56059">
    <property type="entry name" value="Glutathione synthetase ATP-binding domain-like"/>
    <property type="match status" value="1"/>
</dbReference>
<evidence type="ECO:0000256" key="2">
    <source>
        <dbReference type="ARBA" id="ARBA00011245"/>
    </source>
</evidence>
<feature type="binding site" evidence="11">
    <location>
        <position position="325"/>
    </location>
    <ligand>
        <name>Mg(2+)</name>
        <dbReference type="ChEBI" id="CHEBI:18420"/>
        <label>2</label>
    </ligand>
</feature>
<dbReference type="Pfam" id="PF05770">
    <property type="entry name" value="Ins134_P3_kin"/>
    <property type="match status" value="1"/>
</dbReference>
<feature type="binding site" evidence="10">
    <location>
        <position position="329"/>
    </location>
    <ligand>
        <name>1D-myo-inositol 1,3,4-trisphosphate</name>
        <dbReference type="ChEBI" id="CHEBI:58414"/>
    </ligand>
</feature>
<organism evidence="14 15">
    <name type="scientific">Apatococcus lobatus</name>
    <dbReference type="NCBI Taxonomy" id="904363"/>
    <lineage>
        <taxon>Eukaryota</taxon>
        <taxon>Viridiplantae</taxon>
        <taxon>Chlorophyta</taxon>
        <taxon>core chlorophytes</taxon>
        <taxon>Trebouxiophyceae</taxon>
        <taxon>Chlorellales</taxon>
        <taxon>Chlorellaceae</taxon>
        <taxon>Apatococcus</taxon>
    </lineage>
</organism>
<dbReference type="GO" id="GO:0000287">
    <property type="term" value="F:magnesium ion binding"/>
    <property type="evidence" value="ECO:0007669"/>
    <property type="project" value="InterPro"/>
</dbReference>
<evidence type="ECO:0000259" key="12">
    <source>
        <dbReference type="Pfam" id="PF05770"/>
    </source>
</evidence>
<dbReference type="Pfam" id="PF17927">
    <property type="entry name" value="Ins134_P3_kin_N"/>
    <property type="match status" value="1"/>
</dbReference>
<feature type="binding site" evidence="10">
    <location>
        <begin position="208"/>
        <end position="219"/>
    </location>
    <ligand>
        <name>ATP</name>
        <dbReference type="ChEBI" id="CHEBI:30616"/>
    </ligand>
</feature>